<evidence type="ECO:0000313" key="4">
    <source>
        <dbReference type="EMBL" id="KKP31246.1"/>
    </source>
</evidence>
<dbReference type="SUPFAM" id="SSF46689">
    <property type="entry name" value="Homeodomain-like"/>
    <property type="match status" value="2"/>
</dbReference>
<dbReference type="SUPFAM" id="SSF53448">
    <property type="entry name" value="Nucleotide-diphospho-sugar transferases"/>
    <property type="match status" value="1"/>
</dbReference>
<protein>
    <submittedName>
        <fullName evidence="4">Uncharacterized protein</fullName>
    </submittedName>
</protein>
<reference evidence="4 5" key="1">
    <citation type="journal article" date="2015" name="Nature">
        <title>rRNA introns, odd ribosomes, and small enigmatic genomes across a large radiation of phyla.</title>
        <authorList>
            <person name="Brown C.T."/>
            <person name="Hug L.A."/>
            <person name="Thomas B.C."/>
            <person name="Sharon I."/>
            <person name="Castelle C.J."/>
            <person name="Singh A."/>
            <person name="Wilkins M.J."/>
            <person name="Williams K.H."/>
            <person name="Banfield J.F."/>
        </authorList>
    </citation>
    <scope>NUCLEOTIDE SEQUENCE [LARGE SCALE GENOMIC DNA]</scope>
</reference>
<dbReference type="Gene3D" id="1.10.10.60">
    <property type="entry name" value="Homeodomain-like"/>
    <property type="match status" value="1"/>
</dbReference>
<dbReference type="PANTHER" id="PTHR33215">
    <property type="entry name" value="PROTEIN DISTAL ANTENNA"/>
    <property type="match status" value="1"/>
</dbReference>
<evidence type="ECO:0000259" key="2">
    <source>
        <dbReference type="Pfam" id="PF00535"/>
    </source>
</evidence>
<feature type="domain" description="Insertion element IS150 protein InsJ-like helix-turn-helix" evidence="3">
    <location>
        <begin position="6"/>
        <end position="40"/>
    </location>
</feature>
<dbReference type="InterPro" id="IPR009057">
    <property type="entry name" value="Homeodomain-like_sf"/>
</dbReference>
<sequence>MTALDKKKEIVDLVTSKQVNVSNIARKYGISRDTIYRWVNNGVKTDNYLRGDSHPNAIYPKAKKEVIRLIVKDPSLGCRKLSQELLGKNIKLSHSQVNKLLNKLGAENYDRRVNFTKNYQGPRRFKDDVRSEIVNRHLEGEKISDLASKYSISRDTIYRWINNHNSGVGLSDKYVKGENHPKAIYPSLEPEVLQIVGSNPGLSAHLIAKEVNCSVWTIWKILDKNNLNLASQRIAYANELSTREQKVIESKASDTVRSVFDSFVPNVAPAPPPSKFNFKLLRFFVIFPIFVFLITYASMYWISTITSIGAIFATVALVMGMFFFMYSLKYYLSLAIVLSNLQEDGIVKRGKNLIDWVLGNNSDIVNNNSKFIGLEPNIDNIILKNHPFVSVHVALFNERNVVDRLVKAVTSFEYDNYEVILADDSTDETSEKIRQYQEK</sequence>
<dbReference type="AlphaFoldDB" id="A0A0F9YXR9"/>
<name>A0A0F9YXR9_9BACT</name>
<dbReference type="PANTHER" id="PTHR33215:SF13">
    <property type="entry name" value="PROTEIN DISTAL ANTENNA"/>
    <property type="match status" value="1"/>
</dbReference>
<dbReference type="InterPro" id="IPR029044">
    <property type="entry name" value="Nucleotide-diphossugar_trans"/>
</dbReference>
<evidence type="ECO:0000259" key="3">
    <source>
        <dbReference type="Pfam" id="PF13518"/>
    </source>
</evidence>
<gene>
    <name evidence="4" type="ORF">UR21_C0013G0040</name>
</gene>
<dbReference type="Pfam" id="PF00535">
    <property type="entry name" value="Glycos_transf_2"/>
    <property type="match status" value="1"/>
</dbReference>
<comment type="caution">
    <text evidence="4">The sequence shown here is derived from an EMBL/GenBank/DDBJ whole genome shotgun (WGS) entry which is preliminary data.</text>
</comment>
<feature type="non-terminal residue" evidence="4">
    <location>
        <position position="439"/>
    </location>
</feature>
<evidence type="ECO:0000256" key="1">
    <source>
        <dbReference type="SAM" id="Phobius"/>
    </source>
</evidence>
<accession>A0A0F9YXR9</accession>
<keyword evidence="1" id="KW-0812">Transmembrane</keyword>
<dbReference type="InterPro" id="IPR051839">
    <property type="entry name" value="RD_transcriptional_regulator"/>
</dbReference>
<keyword evidence="1" id="KW-0472">Membrane</keyword>
<dbReference type="InterPro" id="IPR055247">
    <property type="entry name" value="InsJ-like_HTH"/>
</dbReference>
<dbReference type="Pfam" id="PF13518">
    <property type="entry name" value="HTH_28"/>
    <property type="match status" value="2"/>
</dbReference>
<organism evidence="4 5">
    <name type="scientific">Candidatus Woesebacteria bacterium GW2011_GWC2_31_9</name>
    <dbReference type="NCBI Taxonomy" id="1618586"/>
    <lineage>
        <taxon>Bacteria</taxon>
        <taxon>Candidatus Woeseibacteriota</taxon>
    </lineage>
</organism>
<feature type="transmembrane region" description="Helical" evidence="1">
    <location>
        <begin position="280"/>
        <end position="302"/>
    </location>
</feature>
<feature type="transmembrane region" description="Helical" evidence="1">
    <location>
        <begin position="308"/>
        <end position="328"/>
    </location>
</feature>
<dbReference type="EMBL" id="LBOI01000013">
    <property type="protein sequence ID" value="KKP31246.1"/>
    <property type="molecule type" value="Genomic_DNA"/>
</dbReference>
<feature type="domain" description="Glycosyltransferase 2-like" evidence="2">
    <location>
        <begin position="390"/>
        <end position="438"/>
    </location>
</feature>
<dbReference type="InterPro" id="IPR001173">
    <property type="entry name" value="Glyco_trans_2-like"/>
</dbReference>
<proteinExistence type="predicted"/>
<feature type="domain" description="Insertion element IS150 protein InsJ-like helix-turn-helix" evidence="3">
    <location>
        <begin position="131"/>
        <end position="171"/>
    </location>
</feature>
<evidence type="ECO:0000313" key="5">
    <source>
        <dbReference type="Proteomes" id="UP000034803"/>
    </source>
</evidence>
<keyword evidence="1" id="KW-1133">Transmembrane helix</keyword>
<dbReference type="Gene3D" id="3.90.550.10">
    <property type="entry name" value="Spore Coat Polysaccharide Biosynthesis Protein SpsA, Chain A"/>
    <property type="match status" value="1"/>
</dbReference>
<dbReference type="Proteomes" id="UP000034803">
    <property type="component" value="Unassembled WGS sequence"/>
</dbReference>